<dbReference type="InterPro" id="IPR058913">
    <property type="entry name" value="Integrase_dom_put"/>
</dbReference>
<dbReference type="AlphaFoldDB" id="A0AAW0BLC9"/>
<feature type="domain" description="Integrase core" evidence="2">
    <location>
        <begin position="39"/>
        <end position="187"/>
    </location>
</feature>
<gene>
    <name evidence="3" type="ORF">R3P38DRAFT_3524604</name>
</gene>
<evidence type="ECO:0000259" key="2">
    <source>
        <dbReference type="Pfam" id="PF24764"/>
    </source>
</evidence>
<evidence type="ECO:0000313" key="3">
    <source>
        <dbReference type="EMBL" id="KAK7027015.1"/>
    </source>
</evidence>
<feature type="region of interest" description="Disordered" evidence="1">
    <location>
        <begin position="223"/>
        <end position="250"/>
    </location>
</feature>
<reference evidence="3 4" key="1">
    <citation type="journal article" date="2024" name="J Genomics">
        <title>Draft genome sequencing and assembly of Favolaschia claudopus CIRM-BRFM 2984 isolated from oak limbs.</title>
        <authorList>
            <person name="Navarro D."/>
            <person name="Drula E."/>
            <person name="Chaduli D."/>
            <person name="Cazenave R."/>
            <person name="Ahrendt S."/>
            <person name="Wang J."/>
            <person name="Lipzen A."/>
            <person name="Daum C."/>
            <person name="Barry K."/>
            <person name="Grigoriev I.V."/>
            <person name="Favel A."/>
            <person name="Rosso M.N."/>
            <person name="Martin F."/>
        </authorList>
    </citation>
    <scope>NUCLEOTIDE SEQUENCE [LARGE SCALE GENOMIC DNA]</scope>
    <source>
        <strain evidence="3 4">CIRM-BRFM 2984</strain>
    </source>
</reference>
<feature type="compositionally biased region" description="Acidic residues" evidence="1">
    <location>
        <begin position="235"/>
        <end position="250"/>
    </location>
</feature>
<dbReference type="Pfam" id="PF24764">
    <property type="entry name" value="rva_4"/>
    <property type="match status" value="1"/>
</dbReference>
<dbReference type="PANTHER" id="PTHR46791">
    <property type="entry name" value="EXPRESSED PROTEIN"/>
    <property type="match status" value="1"/>
</dbReference>
<organism evidence="3 4">
    <name type="scientific">Favolaschia claudopus</name>
    <dbReference type="NCBI Taxonomy" id="2862362"/>
    <lineage>
        <taxon>Eukaryota</taxon>
        <taxon>Fungi</taxon>
        <taxon>Dikarya</taxon>
        <taxon>Basidiomycota</taxon>
        <taxon>Agaricomycotina</taxon>
        <taxon>Agaricomycetes</taxon>
        <taxon>Agaricomycetidae</taxon>
        <taxon>Agaricales</taxon>
        <taxon>Marasmiineae</taxon>
        <taxon>Mycenaceae</taxon>
        <taxon>Favolaschia</taxon>
    </lineage>
</organism>
<protein>
    <recommendedName>
        <fullName evidence="2">Integrase core domain-containing protein</fullName>
    </recommendedName>
</protein>
<name>A0AAW0BLC9_9AGAR</name>
<dbReference type="Proteomes" id="UP001362999">
    <property type="component" value="Unassembled WGS sequence"/>
</dbReference>
<comment type="caution">
    <text evidence="3">The sequence shown here is derived from an EMBL/GenBank/DDBJ whole genome shotgun (WGS) entry which is preliminary data.</text>
</comment>
<evidence type="ECO:0000313" key="4">
    <source>
        <dbReference type="Proteomes" id="UP001362999"/>
    </source>
</evidence>
<evidence type="ECO:0000256" key="1">
    <source>
        <dbReference type="SAM" id="MobiDB-lite"/>
    </source>
</evidence>
<dbReference type="PANTHER" id="PTHR46791:SF5">
    <property type="entry name" value="CLR5 DOMAIN-CONTAINING PROTEIN-RELATED"/>
    <property type="match status" value="1"/>
</dbReference>
<keyword evidence="4" id="KW-1185">Reference proteome</keyword>
<dbReference type="EMBL" id="JAWWNJ010000030">
    <property type="protein sequence ID" value="KAK7027015.1"/>
    <property type="molecule type" value="Genomic_DNA"/>
</dbReference>
<proteinExistence type="predicted"/>
<sequence>MELARRRIKWYALVLSPDLTLTCPRDSILRANTIQVTAPKASTNNLADTVLQVFMEAIQKWGTPSRTRGDRGGENTKVAIWMVMHRGPGRASFMWGSSTRSTRIERLWVEVGTQFARRWRGFFTRLGRLHRLDRKNPAHLWLLHHLFLDELNADCEEFQEEWNHHPISGRMTGDQSPWDMRYMGQLTQGIYREDPLDAVDPLDGIHPDAINRYYGVDGRRLRRSRNQTGAGTSELEADDDEDVEPSEQEQLENRIGADLAQNIRHQPVKQQFLALLEDVLAEPELIPEEYGVLVEEWEEDSYPEVEVFRPGTKGKEISVVLPREEWYPRVVRWVKAVDLLSRVLHELAEVNSDAASSSDEEED</sequence>
<accession>A0AAW0BLC9</accession>